<dbReference type="Pfam" id="PF01972">
    <property type="entry name" value="SDH_protease"/>
    <property type="match status" value="1"/>
</dbReference>
<evidence type="ECO:0000313" key="2">
    <source>
        <dbReference type="Proteomes" id="UP000440498"/>
    </source>
</evidence>
<sequence>MQHPLNEHLPETIKQIEALRGNRVLVMAASQLDLEMLPALYQQLRAIGRSERLDVVLQCRGGMVNAARRIALLLRQYSQQLCFIVPHYCQSSATLLTLAADDIIAGELAMFSPIDPHLQGDAEGGASTAVSSQDIKLFGEMCAAWFGADAGQARTEALSLLGSSVFPPTLTAFYRTTLELRQIGEELLRYQLPQLDAEARAHIVEQLMSGYHSHDYAITGAEMAALGLRVRREPRVEDLAWDISRMLQAHIGGGARPSVEAPVQEALLATREGLSVRYRRQDGLLPRWSGLAGTAGAA</sequence>
<reference evidence="1 2" key="1">
    <citation type="submission" date="2019-10" db="EMBL/GenBank/DDBJ databases">
        <title>Two novel species isolated from a subtropical stream in China.</title>
        <authorList>
            <person name="Lu H."/>
        </authorList>
    </citation>
    <scope>NUCLEOTIDE SEQUENCE [LARGE SCALE GENOMIC DNA]</scope>
    <source>
        <strain evidence="1 2">FT29W</strain>
    </source>
</reference>
<keyword evidence="2" id="KW-1185">Reference proteome</keyword>
<dbReference type="Proteomes" id="UP000440498">
    <property type="component" value="Unassembled WGS sequence"/>
</dbReference>
<proteinExistence type="predicted"/>
<comment type="caution">
    <text evidence="1">The sequence shown here is derived from an EMBL/GenBank/DDBJ whole genome shotgun (WGS) entry which is preliminary data.</text>
</comment>
<dbReference type="SUPFAM" id="SSF52096">
    <property type="entry name" value="ClpP/crotonase"/>
    <property type="match status" value="1"/>
</dbReference>
<accession>A0A6A7N9D8</accession>
<evidence type="ECO:0008006" key="3">
    <source>
        <dbReference type="Google" id="ProtNLM"/>
    </source>
</evidence>
<gene>
    <name evidence="1" type="ORF">GEV02_26405</name>
</gene>
<dbReference type="PANTHER" id="PTHR35984">
    <property type="entry name" value="PERIPLASMIC SERINE PROTEASE"/>
    <property type="match status" value="1"/>
</dbReference>
<organism evidence="1 2">
    <name type="scientific">Rugamonas aquatica</name>
    <dbReference type="NCBI Taxonomy" id="2743357"/>
    <lineage>
        <taxon>Bacteria</taxon>
        <taxon>Pseudomonadati</taxon>
        <taxon>Pseudomonadota</taxon>
        <taxon>Betaproteobacteria</taxon>
        <taxon>Burkholderiales</taxon>
        <taxon>Oxalobacteraceae</taxon>
        <taxon>Telluria group</taxon>
        <taxon>Rugamonas</taxon>
    </lineage>
</organism>
<dbReference type="PANTHER" id="PTHR35984:SF1">
    <property type="entry name" value="PERIPLASMIC SERINE PROTEASE"/>
    <property type="match status" value="1"/>
</dbReference>
<dbReference type="EMBL" id="WHUG01000015">
    <property type="protein sequence ID" value="MQA41683.1"/>
    <property type="molecule type" value="Genomic_DNA"/>
</dbReference>
<dbReference type="Gene3D" id="3.90.226.10">
    <property type="entry name" value="2-enoyl-CoA Hydratase, Chain A, domain 1"/>
    <property type="match status" value="1"/>
</dbReference>
<dbReference type="InterPro" id="IPR002825">
    <property type="entry name" value="Pept_S49_ser-pept_pro"/>
</dbReference>
<name>A0A6A7N9D8_9BURK</name>
<dbReference type="RefSeq" id="WP_152840889.1">
    <property type="nucleotide sequence ID" value="NZ_WHUG01000015.1"/>
</dbReference>
<dbReference type="InterPro" id="IPR029045">
    <property type="entry name" value="ClpP/crotonase-like_dom_sf"/>
</dbReference>
<dbReference type="AlphaFoldDB" id="A0A6A7N9D8"/>
<protein>
    <recommendedName>
        <fullName evidence="3">Serine dehydrogenase proteinase</fullName>
    </recommendedName>
</protein>
<dbReference type="GO" id="GO:0016020">
    <property type="term" value="C:membrane"/>
    <property type="evidence" value="ECO:0007669"/>
    <property type="project" value="InterPro"/>
</dbReference>
<evidence type="ECO:0000313" key="1">
    <source>
        <dbReference type="EMBL" id="MQA41683.1"/>
    </source>
</evidence>